<sequence length="288" mass="32010">MWQARSPSTRLPDCREQLPKAAPAPRAECRERLPKAAPAAPRFATRRLLPRGPFGLIESRDLQKEQYNARIVQIEQENAMLKGAIEQIMAEMAEMRSADKREASQPPQPASAETPMVVHRGALNAPYRACAYSRRTRKVNNLSQAVANHDLTLVTDPAFPTRIGNSCSRDTTPDLTLRTTTLVEKRRPQLSDAQRASIRVSPFPRNVHPHYNVGRRRARAVALLRHVRNEPHSVCFVDAARYGHSARFVAIVIDHKGLILNSASLKDPTPSKAEQAAIALALSDDSKS</sequence>
<organism evidence="1 2">
    <name type="scientific">Hyalomma asiaticum</name>
    <name type="common">Tick</name>
    <dbReference type="NCBI Taxonomy" id="266040"/>
    <lineage>
        <taxon>Eukaryota</taxon>
        <taxon>Metazoa</taxon>
        <taxon>Ecdysozoa</taxon>
        <taxon>Arthropoda</taxon>
        <taxon>Chelicerata</taxon>
        <taxon>Arachnida</taxon>
        <taxon>Acari</taxon>
        <taxon>Parasitiformes</taxon>
        <taxon>Ixodida</taxon>
        <taxon>Ixodoidea</taxon>
        <taxon>Ixodidae</taxon>
        <taxon>Hyalomminae</taxon>
        <taxon>Hyalomma</taxon>
    </lineage>
</organism>
<comment type="caution">
    <text evidence="1">The sequence shown here is derived from an EMBL/GenBank/DDBJ whole genome shotgun (WGS) entry which is preliminary data.</text>
</comment>
<name>A0ACB7T6R5_HYAAI</name>
<dbReference type="Proteomes" id="UP000821845">
    <property type="component" value="Chromosome 10"/>
</dbReference>
<dbReference type="EMBL" id="CM023490">
    <property type="protein sequence ID" value="KAH6942540.1"/>
    <property type="molecule type" value="Genomic_DNA"/>
</dbReference>
<evidence type="ECO:0000313" key="2">
    <source>
        <dbReference type="Proteomes" id="UP000821845"/>
    </source>
</evidence>
<protein>
    <submittedName>
        <fullName evidence="1">Uncharacterized protein</fullName>
    </submittedName>
</protein>
<gene>
    <name evidence="1" type="ORF">HPB50_007597</name>
</gene>
<accession>A0ACB7T6R5</accession>
<proteinExistence type="predicted"/>
<keyword evidence="2" id="KW-1185">Reference proteome</keyword>
<reference evidence="1" key="1">
    <citation type="submission" date="2020-05" db="EMBL/GenBank/DDBJ databases">
        <title>Large-scale comparative analyses of tick genomes elucidate their genetic diversity and vector capacities.</title>
        <authorList>
            <person name="Jia N."/>
            <person name="Wang J."/>
            <person name="Shi W."/>
            <person name="Du L."/>
            <person name="Sun Y."/>
            <person name="Zhan W."/>
            <person name="Jiang J."/>
            <person name="Wang Q."/>
            <person name="Zhang B."/>
            <person name="Ji P."/>
            <person name="Sakyi L.B."/>
            <person name="Cui X."/>
            <person name="Yuan T."/>
            <person name="Jiang B."/>
            <person name="Yang W."/>
            <person name="Lam T.T.-Y."/>
            <person name="Chang Q."/>
            <person name="Ding S."/>
            <person name="Wang X."/>
            <person name="Zhu J."/>
            <person name="Ruan X."/>
            <person name="Zhao L."/>
            <person name="Wei J."/>
            <person name="Que T."/>
            <person name="Du C."/>
            <person name="Cheng J."/>
            <person name="Dai P."/>
            <person name="Han X."/>
            <person name="Huang E."/>
            <person name="Gao Y."/>
            <person name="Liu J."/>
            <person name="Shao H."/>
            <person name="Ye R."/>
            <person name="Li L."/>
            <person name="Wei W."/>
            <person name="Wang X."/>
            <person name="Wang C."/>
            <person name="Yang T."/>
            <person name="Huo Q."/>
            <person name="Li W."/>
            <person name="Guo W."/>
            <person name="Chen H."/>
            <person name="Zhou L."/>
            <person name="Ni X."/>
            <person name="Tian J."/>
            <person name="Zhou Y."/>
            <person name="Sheng Y."/>
            <person name="Liu T."/>
            <person name="Pan Y."/>
            <person name="Xia L."/>
            <person name="Li J."/>
            <person name="Zhao F."/>
            <person name="Cao W."/>
        </authorList>
    </citation>
    <scope>NUCLEOTIDE SEQUENCE</scope>
    <source>
        <strain evidence="1">Hyas-2018</strain>
    </source>
</reference>
<evidence type="ECO:0000313" key="1">
    <source>
        <dbReference type="EMBL" id="KAH6942540.1"/>
    </source>
</evidence>